<dbReference type="PRINTS" id="PR00691">
    <property type="entry name" value="ADHESINB"/>
</dbReference>
<evidence type="ECO:0000256" key="2">
    <source>
        <dbReference type="ARBA" id="ARBA00011028"/>
    </source>
</evidence>
<evidence type="ECO:0000256" key="4">
    <source>
        <dbReference type="ARBA" id="ARBA00022723"/>
    </source>
</evidence>
<dbReference type="InterPro" id="IPR006127">
    <property type="entry name" value="ZnuA-like"/>
</dbReference>
<reference evidence="8 9" key="1">
    <citation type="submission" date="2007-08" db="EMBL/GenBank/DDBJ databases">
        <authorList>
            <consortium name="The Citrobacter koseri Genome Sequencing Project"/>
            <person name="McClelland M."/>
            <person name="Sanderson E.K."/>
            <person name="Porwollik S."/>
            <person name="Spieth J."/>
            <person name="Clifton W.S."/>
            <person name="Latreille P."/>
            <person name="Courtney L."/>
            <person name="Wang C."/>
            <person name="Pepin K."/>
            <person name="Bhonagiri V."/>
            <person name="Nash W."/>
            <person name="Johnson M."/>
            <person name="Thiruvilangam P."/>
            <person name="Wilson R."/>
        </authorList>
    </citation>
    <scope>NUCLEOTIDE SEQUENCE [LARGE SCALE GENOMIC DNA]</scope>
    <source>
        <strain evidence="9">ATCC BAA-895 / CDC 4225-83 / SGSC4696</strain>
    </source>
</reference>
<name>A8ANQ5_CITK8</name>
<proteinExistence type="inferred from homology"/>
<protein>
    <recommendedName>
        <fullName evidence="10">Metal ABC transporter substrate-binding protein</fullName>
    </recommendedName>
</protein>
<dbReference type="GO" id="GO:0030313">
    <property type="term" value="C:cell envelope"/>
    <property type="evidence" value="ECO:0007669"/>
    <property type="project" value="UniProtKB-SubCell"/>
</dbReference>
<feature type="chain" id="PRO_5002719059" description="Metal ABC transporter substrate-binding protein" evidence="7">
    <location>
        <begin position="27"/>
        <end position="297"/>
    </location>
</feature>
<accession>A8ANQ5</accession>
<keyword evidence="5 7" id="KW-0732">Signal</keyword>
<evidence type="ECO:0000256" key="7">
    <source>
        <dbReference type="SAM" id="SignalP"/>
    </source>
</evidence>
<evidence type="ECO:0000256" key="3">
    <source>
        <dbReference type="ARBA" id="ARBA00022448"/>
    </source>
</evidence>
<gene>
    <name evidence="8" type="ordered locus">CKO_04052</name>
</gene>
<keyword evidence="4" id="KW-0479">Metal-binding</keyword>
<dbReference type="Gene3D" id="3.40.50.1980">
    <property type="entry name" value="Nitrogenase molybdenum iron protein domain"/>
    <property type="match status" value="2"/>
</dbReference>
<dbReference type="InterPro" id="IPR050492">
    <property type="entry name" value="Bact_metal-bind_prot9"/>
</dbReference>
<dbReference type="EMBL" id="CP000822">
    <property type="protein sequence ID" value="ABV15118.1"/>
    <property type="molecule type" value="Genomic_DNA"/>
</dbReference>
<dbReference type="KEGG" id="cko:CKO_04052"/>
<organism evidence="8 9">
    <name type="scientific">Citrobacter koseri (strain ATCC BAA-895 / CDC 4225-83 / SGSC4696)</name>
    <dbReference type="NCBI Taxonomy" id="290338"/>
    <lineage>
        <taxon>Bacteria</taxon>
        <taxon>Pseudomonadati</taxon>
        <taxon>Pseudomonadota</taxon>
        <taxon>Gammaproteobacteria</taxon>
        <taxon>Enterobacterales</taxon>
        <taxon>Enterobacteriaceae</taxon>
        <taxon>Citrobacter</taxon>
    </lineage>
</organism>
<evidence type="ECO:0000313" key="8">
    <source>
        <dbReference type="EMBL" id="ABV15118.1"/>
    </source>
</evidence>
<dbReference type="HOGENOM" id="CLU_016838_1_1_6"/>
<keyword evidence="9" id="KW-1185">Reference proteome</keyword>
<evidence type="ECO:0008006" key="10">
    <source>
        <dbReference type="Google" id="ProtNLM"/>
    </source>
</evidence>
<evidence type="ECO:0000256" key="6">
    <source>
        <dbReference type="RuleBase" id="RU003512"/>
    </source>
</evidence>
<comment type="similarity">
    <text evidence="2 6">Belongs to the bacterial solute-binding protein 9 family.</text>
</comment>
<dbReference type="GO" id="GO:0030001">
    <property type="term" value="P:metal ion transport"/>
    <property type="evidence" value="ECO:0007669"/>
    <property type="project" value="InterPro"/>
</dbReference>
<evidence type="ECO:0000256" key="1">
    <source>
        <dbReference type="ARBA" id="ARBA00004196"/>
    </source>
</evidence>
<dbReference type="GO" id="GO:0046872">
    <property type="term" value="F:metal ion binding"/>
    <property type="evidence" value="ECO:0007669"/>
    <property type="project" value="UniProtKB-KW"/>
</dbReference>
<evidence type="ECO:0000313" key="9">
    <source>
        <dbReference type="Proteomes" id="UP000008148"/>
    </source>
</evidence>
<dbReference type="AlphaFoldDB" id="A8ANQ5"/>
<feature type="signal peptide" evidence="7">
    <location>
        <begin position="1"/>
        <end position="26"/>
    </location>
</feature>
<keyword evidence="3 6" id="KW-0813">Transport</keyword>
<sequence>MQGEKMKRTGVMIALALGLMTQGALAKTLNVVTSFSILGDITQEVGGKNVNVTTLVGPDGDPHTFEPSPKDSAALSKADVVVVNGLGLEGWLDRLVKASGFKGTLVVASDGVKTHTLDEDGETVTDPHAWNSAANGALYAQNILSGLVNADPQDKAALEASGKPYIAQLTELDAWAKARFSQIPQEKRKVLTSHDAFGYFGRAYGVEFLAPQGLSSESEASAAQVAALIKQIKADGVNTWFMENQLDPRLVKQIASATGAQPGGELYPEALSAKGGVADSYVKAFRHNVETIANSMK</sequence>
<dbReference type="Pfam" id="PF01297">
    <property type="entry name" value="ZnuA"/>
    <property type="match status" value="1"/>
</dbReference>
<dbReference type="InterPro" id="IPR006129">
    <property type="entry name" value="AdhesinB"/>
</dbReference>
<dbReference type="PANTHER" id="PTHR42953">
    <property type="entry name" value="HIGH-AFFINITY ZINC UPTAKE SYSTEM PROTEIN ZNUA-RELATED"/>
    <property type="match status" value="1"/>
</dbReference>
<dbReference type="PRINTS" id="PR00690">
    <property type="entry name" value="ADHESNFAMILY"/>
</dbReference>
<dbReference type="CDD" id="cd01137">
    <property type="entry name" value="PsaA"/>
    <property type="match status" value="1"/>
</dbReference>
<dbReference type="PANTHER" id="PTHR42953:SF1">
    <property type="entry name" value="METAL-BINDING PROTEIN HI_0362-RELATED"/>
    <property type="match status" value="1"/>
</dbReference>
<dbReference type="STRING" id="290338.CKO_04052"/>
<dbReference type="SUPFAM" id="SSF53807">
    <property type="entry name" value="Helical backbone' metal receptor"/>
    <property type="match status" value="1"/>
</dbReference>
<evidence type="ECO:0000256" key="5">
    <source>
        <dbReference type="ARBA" id="ARBA00022729"/>
    </source>
</evidence>
<comment type="subcellular location">
    <subcellularLocation>
        <location evidence="1">Cell envelope</location>
    </subcellularLocation>
</comment>
<dbReference type="InterPro" id="IPR006128">
    <property type="entry name" value="Lipoprotein_PsaA-like"/>
</dbReference>
<dbReference type="Proteomes" id="UP000008148">
    <property type="component" value="Chromosome"/>
</dbReference>
<dbReference type="GO" id="GO:0007155">
    <property type="term" value="P:cell adhesion"/>
    <property type="evidence" value="ECO:0007669"/>
    <property type="project" value="InterPro"/>
</dbReference>